<reference evidence="1" key="1">
    <citation type="submission" date="2025-08" db="UniProtKB">
        <authorList>
            <consortium name="Ensembl"/>
        </authorList>
    </citation>
    <scope>IDENTIFICATION</scope>
</reference>
<dbReference type="OrthoDB" id="6158499at2759"/>
<organism evidence="1 2">
    <name type="scientific">Sciurus vulgaris</name>
    <name type="common">Eurasian red squirrel</name>
    <dbReference type="NCBI Taxonomy" id="55149"/>
    <lineage>
        <taxon>Eukaryota</taxon>
        <taxon>Metazoa</taxon>
        <taxon>Chordata</taxon>
        <taxon>Craniata</taxon>
        <taxon>Vertebrata</taxon>
        <taxon>Euteleostomi</taxon>
        <taxon>Mammalia</taxon>
        <taxon>Eutheria</taxon>
        <taxon>Euarchontoglires</taxon>
        <taxon>Glires</taxon>
        <taxon>Rodentia</taxon>
        <taxon>Sciuromorpha</taxon>
        <taxon>Sciuridae</taxon>
        <taxon>Sciurinae</taxon>
        <taxon>Sciurini</taxon>
        <taxon>Sciurus</taxon>
    </lineage>
</organism>
<keyword evidence="2" id="KW-1185">Reference proteome</keyword>
<dbReference type="Proteomes" id="UP000694564">
    <property type="component" value="Chromosome 14"/>
</dbReference>
<dbReference type="GO" id="GO:0006384">
    <property type="term" value="P:transcription initiation at RNA polymerase III promoter"/>
    <property type="evidence" value="ECO:0007669"/>
    <property type="project" value="InterPro"/>
</dbReference>
<dbReference type="Ensembl" id="ENSSVLT00005018382.1">
    <property type="protein sequence ID" value="ENSSVLP00005016537.1"/>
    <property type="gene ID" value="ENSSVLG00005013156.1"/>
</dbReference>
<proteinExistence type="predicted"/>
<dbReference type="InterPro" id="IPR029138">
    <property type="entry name" value="SNAPC5"/>
</dbReference>
<accession>A0A8D2JIH3</accession>
<evidence type="ECO:0000313" key="1">
    <source>
        <dbReference type="Ensembl" id="ENSSVLP00005016537.1"/>
    </source>
</evidence>
<dbReference type="GO" id="GO:0006366">
    <property type="term" value="P:transcription by RNA polymerase II"/>
    <property type="evidence" value="ECO:0007669"/>
    <property type="project" value="InterPro"/>
</dbReference>
<dbReference type="GO" id="GO:0005634">
    <property type="term" value="C:nucleus"/>
    <property type="evidence" value="ECO:0007669"/>
    <property type="project" value="InterPro"/>
</dbReference>
<evidence type="ECO:0000313" key="2">
    <source>
        <dbReference type="Proteomes" id="UP000694564"/>
    </source>
</evidence>
<name>A0A8D2JIH3_SCIVU</name>
<dbReference type="AlphaFoldDB" id="A0A8D2JIH3"/>
<dbReference type="Pfam" id="PF15497">
    <property type="entry name" value="SNAPC5"/>
    <property type="match status" value="1"/>
</dbReference>
<reference evidence="1" key="2">
    <citation type="submission" date="2025-09" db="UniProtKB">
        <authorList>
            <consortium name="Ensembl"/>
        </authorList>
    </citation>
    <scope>IDENTIFICATION</scope>
</reference>
<protein>
    <submittedName>
        <fullName evidence="1">Uncharacterized protein</fullName>
    </submittedName>
</protein>
<sequence>MVVTGPRNLSCFLRSKGSRLQAALEEETLPWLKTALHDQLNCLKVEELAFRSGVSSRREGHAVFSAWIRTVPCWCIKNRTRQSQCSVNTLLLLLGSTF</sequence>